<organism evidence="16 17">
    <name type="scientific">Tepidibacter hydrothermalis</name>
    <dbReference type="NCBI Taxonomy" id="3036126"/>
    <lineage>
        <taxon>Bacteria</taxon>
        <taxon>Bacillati</taxon>
        <taxon>Bacillota</taxon>
        <taxon>Clostridia</taxon>
        <taxon>Peptostreptococcales</taxon>
        <taxon>Peptostreptococcaceae</taxon>
        <taxon>Tepidibacter</taxon>
    </lineage>
</organism>
<dbReference type="Gene3D" id="6.10.340.10">
    <property type="match status" value="1"/>
</dbReference>
<comment type="subcellular location">
    <subcellularLocation>
        <location evidence="2">Cell membrane</location>
        <topology evidence="2">Multi-pass membrane protein</topology>
    </subcellularLocation>
</comment>
<accession>A0ABY8EH80</accession>
<feature type="transmembrane region" description="Helical" evidence="14">
    <location>
        <begin position="12"/>
        <end position="32"/>
    </location>
</feature>
<dbReference type="EC" id="2.7.13.3" evidence="3"/>
<protein>
    <recommendedName>
        <fullName evidence="3">histidine kinase</fullName>
        <ecNumber evidence="3">2.7.13.3</ecNumber>
    </recommendedName>
</protein>
<feature type="transmembrane region" description="Helical" evidence="14">
    <location>
        <begin position="165"/>
        <end position="188"/>
    </location>
</feature>
<evidence type="ECO:0000256" key="8">
    <source>
        <dbReference type="ARBA" id="ARBA00022741"/>
    </source>
</evidence>
<keyword evidence="4" id="KW-1003">Cell membrane</keyword>
<evidence type="ECO:0000259" key="15">
    <source>
        <dbReference type="PROSITE" id="PS50109"/>
    </source>
</evidence>
<evidence type="ECO:0000256" key="7">
    <source>
        <dbReference type="ARBA" id="ARBA00022692"/>
    </source>
</evidence>
<keyword evidence="8" id="KW-0547">Nucleotide-binding</keyword>
<evidence type="ECO:0000256" key="11">
    <source>
        <dbReference type="ARBA" id="ARBA00022989"/>
    </source>
</evidence>
<dbReference type="Gene3D" id="3.30.565.10">
    <property type="entry name" value="Histidine kinase-like ATPase, C-terminal domain"/>
    <property type="match status" value="1"/>
</dbReference>
<dbReference type="GO" id="GO:0005524">
    <property type="term" value="F:ATP binding"/>
    <property type="evidence" value="ECO:0007669"/>
    <property type="project" value="UniProtKB-KW"/>
</dbReference>
<dbReference type="InterPro" id="IPR003594">
    <property type="entry name" value="HATPase_dom"/>
</dbReference>
<evidence type="ECO:0000256" key="12">
    <source>
        <dbReference type="ARBA" id="ARBA00023012"/>
    </source>
</evidence>
<keyword evidence="17" id="KW-1185">Reference proteome</keyword>
<keyword evidence="12" id="KW-0902">Two-component regulatory system</keyword>
<keyword evidence="13 14" id="KW-0472">Membrane</keyword>
<keyword evidence="6" id="KW-0808">Transferase</keyword>
<sequence length="484" mass="56153">MKISIRTKLSVFLAILLLLTVCMLSIFVLRGIKKNQQREQESYIAQQAKVANMYIRDFYYAKNPNDINEFLQNNSANIAKQLDRMMGMNVAIYDMSGNEIGNSLLFSSKMDTEDILSYALKDNISYQIIGDTMDYMSPLYDINGQIGVIRFQYSLKKYIDFYKQVTRLFISIGIIVFVLSFISGYYYFDKFVKLILVLKKDVDTIRIGNYNCIVPIKRNDEIGDLSNGIYYMNNQIRKNIYEMEDEQSKLRLAVQKLRALEKQQKTFIGNITHEFKTPLTGIKAYIDLLNIYEDDPNLIKEARSNIEKEADRLYELVNKVLHLSSQEKYDFELQSEKIEIKELIEDVCNRMRGKAQKFNISLDIKLVESVILGDKESLMHIFINLIDNAIKYNMPEGYVFITNYIEKEKVYIEIYNTGNTIPKEDREKVFDSFYTVDKNRSKENSGTGLGLAIVKELVEKQRGTISIIDTRSEGTTVLVSFPLL</sequence>
<evidence type="ECO:0000256" key="9">
    <source>
        <dbReference type="ARBA" id="ARBA00022777"/>
    </source>
</evidence>
<dbReference type="InterPro" id="IPR005467">
    <property type="entry name" value="His_kinase_dom"/>
</dbReference>
<evidence type="ECO:0000256" key="4">
    <source>
        <dbReference type="ARBA" id="ARBA00022475"/>
    </source>
</evidence>
<reference evidence="16 17" key="1">
    <citation type="submission" date="2023-03" db="EMBL/GenBank/DDBJ databases">
        <title>Complete genome sequence of Tepidibacter sp. SWIR-1, isolated from a deep-sea hydrothermal vent.</title>
        <authorList>
            <person name="Li X."/>
        </authorList>
    </citation>
    <scope>NUCLEOTIDE SEQUENCE [LARGE SCALE GENOMIC DNA]</scope>
    <source>
        <strain evidence="16 17">SWIR-1</strain>
    </source>
</reference>
<evidence type="ECO:0000256" key="14">
    <source>
        <dbReference type="SAM" id="Phobius"/>
    </source>
</evidence>
<dbReference type="InterPro" id="IPR036890">
    <property type="entry name" value="HATPase_C_sf"/>
</dbReference>
<dbReference type="PANTHER" id="PTHR45528">
    <property type="entry name" value="SENSOR HISTIDINE KINASE CPXA"/>
    <property type="match status" value="1"/>
</dbReference>
<evidence type="ECO:0000256" key="2">
    <source>
        <dbReference type="ARBA" id="ARBA00004651"/>
    </source>
</evidence>
<keyword evidence="7 14" id="KW-0812">Transmembrane</keyword>
<evidence type="ECO:0000313" key="16">
    <source>
        <dbReference type="EMBL" id="WFD11129.1"/>
    </source>
</evidence>
<dbReference type="SMART" id="SM00387">
    <property type="entry name" value="HATPase_c"/>
    <property type="match status" value="1"/>
</dbReference>
<proteinExistence type="predicted"/>
<dbReference type="SUPFAM" id="SSF55874">
    <property type="entry name" value="ATPase domain of HSP90 chaperone/DNA topoisomerase II/histidine kinase"/>
    <property type="match status" value="1"/>
</dbReference>
<dbReference type="InterPro" id="IPR050398">
    <property type="entry name" value="HssS/ArlS-like"/>
</dbReference>
<dbReference type="PROSITE" id="PS50109">
    <property type="entry name" value="HIS_KIN"/>
    <property type="match status" value="1"/>
</dbReference>
<dbReference type="Gene3D" id="1.10.287.130">
    <property type="match status" value="1"/>
</dbReference>
<feature type="domain" description="Histidine kinase" evidence="15">
    <location>
        <begin position="270"/>
        <end position="484"/>
    </location>
</feature>
<name>A0ABY8EH80_9FIRM</name>
<evidence type="ECO:0000256" key="1">
    <source>
        <dbReference type="ARBA" id="ARBA00000085"/>
    </source>
</evidence>
<dbReference type="SUPFAM" id="SSF47384">
    <property type="entry name" value="Homodimeric domain of signal transducing histidine kinase"/>
    <property type="match status" value="1"/>
</dbReference>
<dbReference type="InterPro" id="IPR004358">
    <property type="entry name" value="Sig_transdc_His_kin-like_C"/>
</dbReference>
<evidence type="ECO:0000256" key="6">
    <source>
        <dbReference type="ARBA" id="ARBA00022679"/>
    </source>
</evidence>
<gene>
    <name evidence="16" type="ORF">P4S50_03370</name>
</gene>
<keyword evidence="5" id="KW-0597">Phosphoprotein</keyword>
<dbReference type="CDD" id="cd00075">
    <property type="entry name" value="HATPase"/>
    <property type="match status" value="1"/>
</dbReference>
<dbReference type="SMART" id="SM00388">
    <property type="entry name" value="HisKA"/>
    <property type="match status" value="1"/>
</dbReference>
<keyword evidence="11 14" id="KW-1133">Transmembrane helix</keyword>
<evidence type="ECO:0000313" key="17">
    <source>
        <dbReference type="Proteomes" id="UP001222800"/>
    </source>
</evidence>
<dbReference type="Pfam" id="PF02518">
    <property type="entry name" value="HATPase_c"/>
    <property type="match status" value="1"/>
</dbReference>
<dbReference type="InterPro" id="IPR003661">
    <property type="entry name" value="HisK_dim/P_dom"/>
</dbReference>
<dbReference type="CDD" id="cd00082">
    <property type="entry name" value="HisKA"/>
    <property type="match status" value="1"/>
</dbReference>
<dbReference type="PRINTS" id="PR00344">
    <property type="entry name" value="BCTRLSENSOR"/>
</dbReference>
<dbReference type="EMBL" id="CP120733">
    <property type="protein sequence ID" value="WFD11129.1"/>
    <property type="molecule type" value="Genomic_DNA"/>
</dbReference>
<evidence type="ECO:0000256" key="5">
    <source>
        <dbReference type="ARBA" id="ARBA00022553"/>
    </source>
</evidence>
<evidence type="ECO:0000256" key="3">
    <source>
        <dbReference type="ARBA" id="ARBA00012438"/>
    </source>
</evidence>
<keyword evidence="10 16" id="KW-0067">ATP-binding</keyword>
<evidence type="ECO:0000256" key="10">
    <source>
        <dbReference type="ARBA" id="ARBA00022840"/>
    </source>
</evidence>
<dbReference type="Pfam" id="PF00512">
    <property type="entry name" value="HisKA"/>
    <property type="match status" value="1"/>
</dbReference>
<dbReference type="Proteomes" id="UP001222800">
    <property type="component" value="Chromosome"/>
</dbReference>
<dbReference type="RefSeq" id="WP_277733105.1">
    <property type="nucleotide sequence ID" value="NZ_CP120733.1"/>
</dbReference>
<comment type="catalytic activity">
    <reaction evidence="1">
        <text>ATP + protein L-histidine = ADP + protein N-phospho-L-histidine.</text>
        <dbReference type="EC" id="2.7.13.3"/>
    </reaction>
</comment>
<evidence type="ECO:0000256" key="13">
    <source>
        <dbReference type="ARBA" id="ARBA00023136"/>
    </source>
</evidence>
<dbReference type="InterPro" id="IPR036097">
    <property type="entry name" value="HisK_dim/P_sf"/>
</dbReference>
<dbReference type="PANTHER" id="PTHR45528:SF1">
    <property type="entry name" value="SENSOR HISTIDINE KINASE CPXA"/>
    <property type="match status" value="1"/>
</dbReference>
<keyword evidence="9" id="KW-0418">Kinase</keyword>